<dbReference type="Gene3D" id="3.30.450.40">
    <property type="match status" value="1"/>
</dbReference>
<evidence type="ECO:0000256" key="15">
    <source>
        <dbReference type="ARBA" id="ARBA00023237"/>
    </source>
</evidence>
<reference evidence="23 24" key="1">
    <citation type="journal article" date="2018" name="Genome Biol. Evol.">
        <title>Multiple Roots of Fruiting Body Formation in Amoebozoa.</title>
        <authorList>
            <person name="Hillmann F."/>
            <person name="Forbes G."/>
            <person name="Novohradska S."/>
            <person name="Ferling I."/>
            <person name="Riege K."/>
            <person name="Groth M."/>
            <person name="Westermann M."/>
            <person name="Marz M."/>
            <person name="Spaller T."/>
            <person name="Winckler T."/>
            <person name="Schaap P."/>
            <person name="Glockner G."/>
        </authorList>
    </citation>
    <scope>NUCLEOTIDE SEQUENCE [LARGE SCALE GENOMIC DNA]</scope>
    <source>
        <strain evidence="23 24">Jena</strain>
    </source>
</reference>
<evidence type="ECO:0000256" key="1">
    <source>
        <dbReference type="ARBA" id="ARBA00004196"/>
    </source>
</evidence>
<keyword evidence="7 16" id="KW-0597">Phosphoprotein</keyword>
<dbReference type="SUPFAM" id="SSF52540">
    <property type="entry name" value="P-loop containing nucleoside triphosphate hydrolases"/>
    <property type="match status" value="1"/>
</dbReference>
<comment type="similarity">
    <text evidence="5">Belongs to the protein kinase superfamily. TKL Ser/Thr protein kinase family. ROCO subfamily.</text>
</comment>
<proteinExistence type="inferred from homology"/>
<evidence type="ECO:0000256" key="11">
    <source>
        <dbReference type="ARBA" id="ARBA00022777"/>
    </source>
</evidence>
<dbReference type="CDD" id="cd16922">
    <property type="entry name" value="HATPase_EvgS-ArcB-TorS-like"/>
    <property type="match status" value="1"/>
</dbReference>
<dbReference type="FunFam" id="3.30.565.10:FF:000010">
    <property type="entry name" value="Sensor histidine kinase RcsC"/>
    <property type="match status" value="1"/>
</dbReference>
<dbReference type="InParanoid" id="A0A2P6N7M3"/>
<evidence type="ECO:0000256" key="7">
    <source>
        <dbReference type="ARBA" id="ARBA00022553"/>
    </source>
</evidence>
<dbReference type="InterPro" id="IPR020635">
    <property type="entry name" value="Tyr_kinase_cat_dom"/>
</dbReference>
<dbReference type="InterPro" id="IPR041664">
    <property type="entry name" value="AAA_16"/>
</dbReference>
<dbReference type="SUPFAM" id="SSF55781">
    <property type="entry name" value="GAF domain-like"/>
    <property type="match status" value="1"/>
</dbReference>
<keyword evidence="10" id="KW-0547">Nucleotide-binding</keyword>
<comment type="subcellular location">
    <subcellularLocation>
        <location evidence="1">Cell envelope</location>
    </subcellularLocation>
    <subcellularLocation>
        <location evidence="3">Cell outer membrane</location>
    </subcellularLocation>
    <subcellularLocation>
        <location evidence="2">Endomembrane system</location>
    </subcellularLocation>
    <subcellularLocation>
        <location evidence="4">Secreted</location>
    </subcellularLocation>
</comment>
<dbReference type="SUPFAM" id="SSF51126">
    <property type="entry name" value="Pectin lyase-like"/>
    <property type="match status" value="3"/>
</dbReference>
<keyword evidence="12" id="KW-0067">ATP-binding</keyword>
<dbReference type="Pfam" id="PF01590">
    <property type="entry name" value="GAF"/>
    <property type="match status" value="1"/>
</dbReference>
<dbReference type="CDD" id="cd00082">
    <property type="entry name" value="HisKA"/>
    <property type="match status" value="1"/>
</dbReference>
<dbReference type="InterPro" id="IPR003594">
    <property type="entry name" value="HATPase_dom"/>
</dbReference>
<dbReference type="GO" id="GO:0012505">
    <property type="term" value="C:endomembrane system"/>
    <property type="evidence" value="ECO:0007669"/>
    <property type="project" value="UniProtKB-SubCell"/>
</dbReference>
<dbReference type="SUPFAM" id="SSF52172">
    <property type="entry name" value="CheY-like"/>
    <property type="match status" value="1"/>
</dbReference>
<dbReference type="GO" id="GO:0004713">
    <property type="term" value="F:protein tyrosine kinase activity"/>
    <property type="evidence" value="ECO:0007669"/>
    <property type="project" value="UniProtKB-KW"/>
</dbReference>
<keyword evidence="6" id="KW-0964">Secreted</keyword>
<dbReference type="InterPro" id="IPR011050">
    <property type="entry name" value="Pectin_lyase_fold/virulence"/>
</dbReference>
<dbReference type="Pfam" id="PF02415">
    <property type="entry name" value="Chlam_PMP"/>
    <property type="match status" value="1"/>
</dbReference>
<dbReference type="SUPFAM" id="SSF56112">
    <property type="entry name" value="Protein kinase-like (PK-like)"/>
    <property type="match status" value="2"/>
</dbReference>
<keyword evidence="13 18" id="KW-0472">Membrane</keyword>
<dbReference type="EMBL" id="MDYQ01000165">
    <property type="protein sequence ID" value="PRP79937.1"/>
    <property type="molecule type" value="Genomic_DNA"/>
</dbReference>
<dbReference type="InterPro" id="IPR006626">
    <property type="entry name" value="PbH1"/>
</dbReference>
<evidence type="ECO:0000259" key="21">
    <source>
        <dbReference type="PROSITE" id="PS50109"/>
    </source>
</evidence>
<evidence type="ECO:0000256" key="19">
    <source>
        <dbReference type="SAM" id="SignalP"/>
    </source>
</evidence>
<evidence type="ECO:0000256" key="17">
    <source>
        <dbReference type="SAM" id="MobiDB-lite"/>
    </source>
</evidence>
<dbReference type="InterPro" id="IPR008266">
    <property type="entry name" value="Tyr_kinase_AS"/>
</dbReference>
<dbReference type="Pfam" id="PF07714">
    <property type="entry name" value="PK_Tyr_Ser-Thr"/>
    <property type="match status" value="1"/>
</dbReference>
<keyword evidence="9 19" id="KW-0732">Signal</keyword>
<dbReference type="InterPro" id="IPR027417">
    <property type="entry name" value="P-loop_NTPase"/>
</dbReference>
<dbReference type="GO" id="GO:0048468">
    <property type="term" value="P:cell development"/>
    <property type="evidence" value="ECO:0007669"/>
    <property type="project" value="UniProtKB-ARBA"/>
</dbReference>
<dbReference type="PROSITE" id="PS50109">
    <property type="entry name" value="HIS_KIN"/>
    <property type="match status" value="1"/>
</dbReference>
<feature type="transmembrane region" description="Helical" evidence="18">
    <location>
        <begin position="1198"/>
        <end position="1219"/>
    </location>
</feature>
<keyword evidence="14" id="KW-0829">Tyrosine-protein kinase</keyword>
<evidence type="ECO:0000256" key="3">
    <source>
        <dbReference type="ARBA" id="ARBA00004442"/>
    </source>
</evidence>
<dbReference type="STRING" id="1890364.A0A2P6N7M3"/>
<dbReference type="PROSITE" id="PS50011">
    <property type="entry name" value="PROTEIN_KINASE_DOM"/>
    <property type="match status" value="2"/>
</dbReference>
<evidence type="ECO:0000256" key="8">
    <source>
        <dbReference type="ARBA" id="ARBA00022679"/>
    </source>
</evidence>
<dbReference type="InterPro" id="IPR004358">
    <property type="entry name" value="Sig_transdc_His_kin-like_C"/>
</dbReference>
<dbReference type="InterPro" id="IPR005467">
    <property type="entry name" value="His_kinase_dom"/>
</dbReference>
<dbReference type="InterPro" id="IPR011006">
    <property type="entry name" value="CheY-like_superfamily"/>
</dbReference>
<evidence type="ECO:0000256" key="12">
    <source>
        <dbReference type="ARBA" id="ARBA00022840"/>
    </source>
</evidence>
<dbReference type="InterPro" id="IPR036097">
    <property type="entry name" value="HisK_dim/P_sf"/>
</dbReference>
<evidence type="ECO:0000256" key="9">
    <source>
        <dbReference type="ARBA" id="ARBA00022729"/>
    </source>
</evidence>
<evidence type="ECO:0000259" key="22">
    <source>
        <dbReference type="PROSITE" id="PS50110"/>
    </source>
</evidence>
<dbReference type="InterPro" id="IPR036890">
    <property type="entry name" value="HATPase_C_sf"/>
</dbReference>
<feature type="domain" description="Histidine kinase" evidence="21">
    <location>
        <begin position="3181"/>
        <end position="3423"/>
    </location>
</feature>
<evidence type="ECO:0000256" key="14">
    <source>
        <dbReference type="ARBA" id="ARBA00023137"/>
    </source>
</evidence>
<evidence type="ECO:0000256" key="10">
    <source>
        <dbReference type="ARBA" id="ARBA00022741"/>
    </source>
</evidence>
<dbReference type="Pfam" id="PF13191">
    <property type="entry name" value="AAA_16"/>
    <property type="match status" value="1"/>
</dbReference>
<dbReference type="FunFam" id="1.10.510.10:FF:001512">
    <property type="entry name" value="Receptor tyrosine-protein kinase erbB-2"/>
    <property type="match status" value="1"/>
</dbReference>
<gene>
    <name evidence="23" type="ORF">PROFUN_05913</name>
</gene>
<keyword evidence="18" id="KW-1133">Transmembrane helix</keyword>
<dbReference type="Gene3D" id="1.10.510.10">
    <property type="entry name" value="Transferase(Phosphotransferase) domain 1"/>
    <property type="match status" value="2"/>
</dbReference>
<feature type="domain" description="Response regulatory" evidence="22">
    <location>
        <begin position="3467"/>
        <end position="3591"/>
    </location>
</feature>
<dbReference type="PRINTS" id="PR00344">
    <property type="entry name" value="BCTRLSENSOR"/>
</dbReference>
<keyword evidence="18" id="KW-0812">Transmembrane</keyword>
<dbReference type="InterPro" id="IPR029016">
    <property type="entry name" value="GAF-like_dom_sf"/>
</dbReference>
<dbReference type="SMART" id="SM00710">
    <property type="entry name" value="PbH1"/>
    <property type="match status" value="11"/>
</dbReference>
<keyword evidence="15" id="KW-0998">Cell outer membrane</keyword>
<dbReference type="SUPFAM" id="SSF55874">
    <property type="entry name" value="ATPase domain of HSP90 chaperone/DNA topoisomerase II/histidine kinase"/>
    <property type="match status" value="1"/>
</dbReference>
<feature type="transmembrane region" description="Helical" evidence="18">
    <location>
        <begin position="1422"/>
        <end position="1441"/>
    </location>
</feature>
<dbReference type="InterPro" id="IPR003661">
    <property type="entry name" value="HisK_dim/P_dom"/>
</dbReference>
<name>A0A2P6N7M3_9EUKA</name>
<dbReference type="GO" id="GO:0050793">
    <property type="term" value="P:regulation of developmental process"/>
    <property type="evidence" value="ECO:0007669"/>
    <property type="project" value="UniProtKB-ARBA"/>
</dbReference>
<evidence type="ECO:0000256" key="13">
    <source>
        <dbReference type="ARBA" id="ARBA00023136"/>
    </source>
</evidence>
<feature type="domain" description="Protein kinase" evidence="20">
    <location>
        <begin position="1636"/>
        <end position="1889"/>
    </location>
</feature>
<accession>A0A2P6N7M3</accession>
<feature type="chain" id="PRO_5015137156" evidence="19">
    <location>
        <begin position="18"/>
        <end position="3598"/>
    </location>
</feature>
<dbReference type="Gene3D" id="3.40.50.2300">
    <property type="match status" value="1"/>
</dbReference>
<feature type="region of interest" description="Disordered" evidence="17">
    <location>
        <begin position="3427"/>
        <end position="3460"/>
    </location>
</feature>
<dbReference type="GO" id="GO:0005524">
    <property type="term" value="F:ATP binding"/>
    <property type="evidence" value="ECO:0007669"/>
    <property type="project" value="UniProtKB-KW"/>
</dbReference>
<dbReference type="Pfam" id="PF00512">
    <property type="entry name" value="HisKA"/>
    <property type="match status" value="1"/>
</dbReference>
<keyword evidence="11" id="KW-0418">Kinase</keyword>
<dbReference type="InterPro" id="IPR001245">
    <property type="entry name" value="Ser-Thr/Tyr_kinase_cat_dom"/>
</dbReference>
<protein>
    <submittedName>
        <fullName evidence="23">Putative PAS/PAC sensor protein</fullName>
    </submittedName>
</protein>
<dbReference type="InterPro" id="IPR001789">
    <property type="entry name" value="Sig_transdc_resp-reg_receiver"/>
</dbReference>
<comment type="caution">
    <text evidence="23">The sequence shown here is derived from an EMBL/GenBank/DDBJ whole genome shotgun (WGS) entry which is preliminary data.</text>
</comment>
<dbReference type="InterPro" id="IPR000719">
    <property type="entry name" value="Prot_kinase_dom"/>
</dbReference>
<sequence>MKSILLCILFLWHFAKSDFVVHVNATADLGVVITSNLQQHDDLTFILSEGIFFVGMTVDGTGKSLNLVGQGDGTAIQGCFNLTSFQIIVLTNLSVLGGPSCTVLQINSSDVILNSVTSRGPFSTISYRSEQPRTLTANYMTIDQGITKRLPGIIQMFGRVSIVFNRVKSVSAGVLLYNNGSGDIIIRHSTFYSQRDPSNDLSMIILMRNSSILLYNSSFSGTSSFLNAKRQNSPATNLSTRIIGCTFSSIDSVSSIIILSSVVDTIVMTNNSFRNINTQSHTIFINGSYNQLNLKNLTVHNSSVAGWDNWMTLNDPPALFGLKYQLELEDVYVEGLSANTNFFSSDKASLGQVTIHDIIMTRSTAGLLYLSTTRSCSLQNISLTHLIHLNDSITIASTHDALTLSDLFIYNDTKFSGSSVSLRYTTSKGITLSNLWFDRSQTDFGSAALAITDTKSDDIVLRNITTRGCVGTSLAGAIRMTNTKGNVSVDGYTSIDDNIVSEDSNEISSAVMQIQVTGYTITLHDINVTWSQNFKSATSAVRISGQINYLNISRFFISASTDVYIPGLSLDTTMGQQITMEDVRVERVKGISITGYWMSGVQITNVELSQCRQGLDFYCNTPKVQIYNVTAVSVSSSPVFYFDERAYIDDIEMCEITATSCYSPIGAVAYFEHSTTVPEPKISLDAVTAEGCQALIGTAVYVYVPSALVYVNSSRFIGGVSDGSGTILIESARVLQITSSTFQGNSHGNGGAVTSFRCPNIYISDSLFLNNQAGLYGGALKVSYRESVGGAIHLGNTTFYGNNATMGGAIYVTDVDTNGGITIEARDVDLQMSNCSLSHNMAEMGGGAVFLRVSRAELRDSRFRENYSNQDGGALLVLEADVVVLRDNELSNNVASDSGSVIKCKMTQGDLVMEENVMERNVARNGDVLDITGAVADVYSRSNQFGSNMATVGAIIHLQGTLNVTIHSDHYLDNQVSRGVLSVRATSSRMNFTGLIGERNSAAMNGSVISAELTASTLLISESNLNQNEAVQNGGAVYLNGVSSSIKLRDVSLSANSADSGGSIYIEDGGALYIKWRRQGEKRSAMSIPLLFSSNFADNSAKNGGAIYTDGDVQISECHLWGNTATYLGASVYVNNGTLNSTQSSFSKDHIYLSPGSQLTSDITITDLIDCPTGHTTRSQNTTVTCVDSPKDTITKKIVIVAVVVAAVLLLTFIFIMFLRFKKRALERYHQVEAETSDDLYPLLLRNVVVKGVIDSGNFGKVYRGTWDATTVALKGVSPDKTNDSKWKAEIVLLKNLNHPNIVRFLGVILHDEQYLMVLEYVDEGSLKDYLRKQQRSLTDNDLIFMCFDVVKGMLYLQGKGIVHRDLAARNILVDRSKRCKISDFGMSRIQSEYEAKSDLLPYRWSAPEAIQQRKTSYESDVWSFGVLAWEIFSFGLVPYWELGTNQDVIRHVVEEKRTLGRPHRCPEELFAIFSKCWMYEAEKRPRFIDIHSSMTSLYEMLTPEEIHGTMGPDAGGMESLFIQADFIGIQILHEQKDGIAVVRSGRLHRFIHAGRACYLVLLREQTLGDRARNCERPCGLNNYVVIPPHQLHHQLCLGSLKGVPVELGVMDETDATIRFPADAFAFDCESGTTIYQTSTSIIQRAFSKALPGSVIVKTATGSSEKMLMKYEREIEIGAQLRDLPGVLTYHAMDKSTSIPSLISEDFGAQSLAALLEKNEEYSMIETIRLSVSIVECVRQKGYVHQLVCPEHILVNRSANLVKLCDLSYSSLLQKQNQVVINPRQFLRYLEYISPEQTGRMNKDVDFRTDYYTIGVVMYRLCTGVNPFQSDEPSKLIYSLIAKNADPPCNKNAQVPKTLSNIIMKLLSKNADDRYQSAFGLRSDLERCLADITEGIPREFQIGSCDVRSRFQLSQKLYGRENEMKALLDVFESVATNKEHNRLAIVSGFSGIGKTSLINELHKPLTKSGGHLISGKIDQYAKNIPYSCVCQAFQQLLRKLLTENVEVIQYWKDTLLKGLSGKGQLVIDVIPEVELIIGPQQPLIPLGPSENQNRFKAVFKEFIKVFARPEHPLVIFLDDLQWADIPTLSLFQELMTNDDISHLMMIGAYRDNEVNESSPLIITLKAIESCREITEIRLTGLTHQHITQLIADSFQRSSSDVIELSQMVSVKTQGNPFFINAFLNNLVDNDHIRFDSSAGKWVWESFQNLKSINDDVLQLMTERLYKLQQNTRDILSLAAAIGNRFDMMTLSALADCSIDLAADYLWPAIKDELILMFGDEGSMAFSNPILRRNAADARFQFSHDKVQQASYELTALEDRPKIHLKIGRALLKIVPSEQLDERLFDIMAHFGIAKDLIQDEEEKLQLAHLWVKTAERAKHSNAIQPAYEYISIASSMMPRDSWTTHYELMLSIYKILVEAEYLRGEGERAKQLYPVIMSNCKNREDKASIYAILRSQLELDQKYNDALDSIAECLKMYDVHLPSRTISSQQRIERLKSLTEETETILAGRTCSELYKLKDMTEKGQETVLYFLISAWAAGYITGVKEYLAIVSAMAFNWTLRHGLCKYSSAAFCNWAFSAMEYETEPQFAFEVAVLGCHVLESHPNEELRCRCYFPFGVGTNQLVRRLSDAFPLLDKGFNSALEVGNVPYACYLSHHMVTHRYLRGSNLDEAMDIYRRVIPFLERHSRVIWYYGMGMTIPLRYHIRDDSMPTDQLLSLEKEHLKMNKGAIYVGQLQTQMWRNNREYNDVFELLDKAFENLDGVTGFYSEVEFFFCAAMIILRAKQARYFEVISEERADFYLNRQKEYVEIFEKISQTCPSNNAHKLCLLRAEMARSEGKSLEAILYYKEAKASASSYGFLQYEALSSELLGQLWITLGQKDYAKNHLEESFRLYREWGSSAKLAQMTEDYPGYISVLSTGFELKMNSSKGNHSSIIAQSKTRRSPVVQSSGSSDVLKLSLGIDKNKPMQTPPPMARDKAYDLDSTIDMQIMIKISESTSADMSLEKLLDTTMRLLIENAAAQRGIFLLQENNGDLLVVAEGDIERMNVDSLRAVSLHSMSNYPHNIINYVARTKETVIIGDRKGAQSFESSQWLQNNDTKSILCMPIINNNRFKGVIYLDNNLINNAFNDQRAKVVGIIAVQMAMHLDNAKFSHLLESEKRHRALATELAVVKKGLEEFIDVLCHELRNPLNGIYGSKQLMSDQVSHLREYLTLNRIDDEAQEKILHKVDELGEMLDAISVSSDHLKDIVDTVLTASMIEKKGIKLQDVVFKPADIIDKVGLMYKAKLMERGLTYTPEISDPELQAIGDPQRLSQALINIISNSVKFMHKGGLTVSCHHEMMEADQVKLIFTVKDTGIGMTEQEMSKLFQPFSQANSTIFSKYGGSGLGLKITKEIIEMMGGTIGITSQKGVGSSCFFNVTCRVPPFESTKRKRPSFANQLQTSSSSSSPQRNEIEERPAKRSNVTKKILIVEDNMINQKLLKKILESQGYSTELADNGQEAFDKARSVYASGRSFYAILMDFEMPIMNGVEATKKIREFEQQQKCDPTLIIGVSANARETHMQTAKAIGMNVYITKPFQKNDIFDAIENTPRLARMIE</sequence>
<evidence type="ECO:0000256" key="5">
    <source>
        <dbReference type="ARBA" id="ARBA00008171"/>
    </source>
</evidence>
<dbReference type="Gene3D" id="3.40.50.300">
    <property type="entry name" value="P-loop containing nucleotide triphosphate hydrolases"/>
    <property type="match status" value="1"/>
</dbReference>
<dbReference type="SMART" id="SM00448">
    <property type="entry name" value="REC"/>
    <property type="match status" value="1"/>
</dbReference>
<dbReference type="NCBIfam" id="TIGR01376">
    <property type="entry name" value="POMP_repeat"/>
    <property type="match status" value="1"/>
</dbReference>
<dbReference type="PROSITE" id="PS00109">
    <property type="entry name" value="PROTEIN_KINASE_TYR"/>
    <property type="match status" value="1"/>
</dbReference>
<dbReference type="SMART" id="SM00065">
    <property type="entry name" value="GAF"/>
    <property type="match status" value="1"/>
</dbReference>
<dbReference type="SMART" id="SM00219">
    <property type="entry name" value="TyrKc"/>
    <property type="match status" value="1"/>
</dbReference>
<dbReference type="PROSITE" id="PS50110">
    <property type="entry name" value="RESPONSE_REGULATORY"/>
    <property type="match status" value="1"/>
</dbReference>
<feature type="modified residue" description="4-aspartylphosphate" evidence="16">
    <location>
        <position position="3521"/>
    </location>
</feature>
<dbReference type="Proteomes" id="UP000241769">
    <property type="component" value="Unassembled WGS sequence"/>
</dbReference>
<dbReference type="InterPro" id="IPR003018">
    <property type="entry name" value="GAF"/>
</dbReference>
<dbReference type="OrthoDB" id="19417at2759"/>
<dbReference type="Pfam" id="PF00069">
    <property type="entry name" value="Pkinase"/>
    <property type="match status" value="1"/>
</dbReference>
<dbReference type="SUPFAM" id="SSF47384">
    <property type="entry name" value="Homodimeric domain of signal transducing histidine kinase"/>
    <property type="match status" value="1"/>
</dbReference>
<dbReference type="InterPro" id="IPR053159">
    <property type="entry name" value="Hybrid_Histidine_Kinase"/>
</dbReference>
<evidence type="ECO:0000259" key="20">
    <source>
        <dbReference type="PROSITE" id="PS50011"/>
    </source>
</evidence>
<dbReference type="SMART" id="SM00388">
    <property type="entry name" value="HisKA"/>
    <property type="match status" value="1"/>
</dbReference>
<evidence type="ECO:0000256" key="16">
    <source>
        <dbReference type="PROSITE-ProRule" id="PRU00169"/>
    </source>
</evidence>
<organism evidence="23 24">
    <name type="scientific">Planoprotostelium fungivorum</name>
    <dbReference type="NCBI Taxonomy" id="1890364"/>
    <lineage>
        <taxon>Eukaryota</taxon>
        <taxon>Amoebozoa</taxon>
        <taxon>Evosea</taxon>
        <taxon>Variosea</taxon>
        <taxon>Cavosteliida</taxon>
        <taxon>Cavosteliaceae</taxon>
        <taxon>Planoprotostelium</taxon>
    </lineage>
</organism>
<feature type="domain" description="Protein kinase" evidence="20">
    <location>
        <begin position="1248"/>
        <end position="1495"/>
    </location>
</feature>
<feature type="signal peptide" evidence="19">
    <location>
        <begin position="1"/>
        <end position="17"/>
    </location>
</feature>
<dbReference type="Gene3D" id="3.30.565.10">
    <property type="entry name" value="Histidine kinase-like ATPase, C-terminal domain"/>
    <property type="match status" value="1"/>
</dbReference>
<dbReference type="Pfam" id="PF00072">
    <property type="entry name" value="Response_reg"/>
    <property type="match status" value="1"/>
</dbReference>
<dbReference type="PANTHER" id="PTHR43642">
    <property type="entry name" value="HYBRID SIGNAL TRANSDUCTION HISTIDINE KINASE G"/>
    <property type="match status" value="1"/>
</dbReference>
<dbReference type="GO" id="GO:0005576">
    <property type="term" value="C:extracellular region"/>
    <property type="evidence" value="ECO:0007669"/>
    <property type="project" value="UniProtKB-SubCell"/>
</dbReference>
<dbReference type="InterPro" id="IPR011009">
    <property type="entry name" value="Kinase-like_dom_sf"/>
</dbReference>
<evidence type="ECO:0000313" key="24">
    <source>
        <dbReference type="Proteomes" id="UP000241769"/>
    </source>
</evidence>
<dbReference type="InterPro" id="IPR003368">
    <property type="entry name" value="POMP_repeat"/>
</dbReference>
<dbReference type="PRINTS" id="PR00109">
    <property type="entry name" value="TYRKINASE"/>
</dbReference>
<evidence type="ECO:0000256" key="4">
    <source>
        <dbReference type="ARBA" id="ARBA00004613"/>
    </source>
</evidence>
<dbReference type="CDD" id="cd00192">
    <property type="entry name" value="PTKc"/>
    <property type="match status" value="1"/>
</dbReference>
<dbReference type="SMART" id="SM00387">
    <property type="entry name" value="HATPase_c"/>
    <property type="match status" value="1"/>
</dbReference>
<dbReference type="Pfam" id="PF02518">
    <property type="entry name" value="HATPase_c"/>
    <property type="match status" value="1"/>
</dbReference>
<keyword evidence="8" id="KW-0808">Transferase</keyword>
<keyword evidence="24" id="KW-1185">Reference proteome</keyword>
<dbReference type="CDD" id="cd17546">
    <property type="entry name" value="REC_hyHK_CKI1_RcsC-like"/>
    <property type="match status" value="1"/>
</dbReference>
<evidence type="ECO:0000313" key="23">
    <source>
        <dbReference type="EMBL" id="PRP79937.1"/>
    </source>
</evidence>
<dbReference type="Gene3D" id="1.10.287.130">
    <property type="match status" value="1"/>
</dbReference>
<evidence type="ECO:0000256" key="6">
    <source>
        <dbReference type="ARBA" id="ARBA00022525"/>
    </source>
</evidence>
<dbReference type="PANTHER" id="PTHR43642:SF1">
    <property type="entry name" value="HYBRID SIGNAL TRANSDUCTION HISTIDINE KINASE G"/>
    <property type="match status" value="1"/>
</dbReference>
<evidence type="ECO:0000256" key="2">
    <source>
        <dbReference type="ARBA" id="ARBA00004308"/>
    </source>
</evidence>
<dbReference type="GO" id="GO:0000155">
    <property type="term" value="F:phosphorelay sensor kinase activity"/>
    <property type="evidence" value="ECO:0007669"/>
    <property type="project" value="InterPro"/>
</dbReference>
<evidence type="ECO:0000256" key="18">
    <source>
        <dbReference type="SAM" id="Phobius"/>
    </source>
</evidence>